<evidence type="ECO:0008006" key="3">
    <source>
        <dbReference type="Google" id="ProtNLM"/>
    </source>
</evidence>
<dbReference type="EMBL" id="CP108222">
    <property type="protein sequence ID" value="WTT17810.1"/>
    <property type="molecule type" value="Genomic_DNA"/>
</dbReference>
<evidence type="ECO:0000256" key="1">
    <source>
        <dbReference type="SAM" id="SignalP"/>
    </source>
</evidence>
<reference evidence="2" key="1">
    <citation type="submission" date="2022-10" db="EMBL/GenBank/DDBJ databases">
        <title>The complete genomes of actinobacterial strains from the NBC collection.</title>
        <authorList>
            <person name="Joergensen T.S."/>
            <person name="Alvarez Arevalo M."/>
            <person name="Sterndorff E.B."/>
            <person name="Faurdal D."/>
            <person name="Vuksanovic O."/>
            <person name="Mourched A.-S."/>
            <person name="Charusanti P."/>
            <person name="Shaw S."/>
            <person name="Blin K."/>
            <person name="Weber T."/>
        </authorList>
    </citation>
    <scope>NUCLEOTIDE SEQUENCE</scope>
    <source>
        <strain evidence="2">NBC_00093</strain>
    </source>
</reference>
<protein>
    <recommendedName>
        <fullName evidence="3">Lipoprotein</fullName>
    </recommendedName>
</protein>
<gene>
    <name evidence="2" type="ORF">OHA22_20820</name>
</gene>
<feature type="signal peptide" evidence="1">
    <location>
        <begin position="1"/>
        <end position="23"/>
    </location>
</feature>
<feature type="chain" id="PRO_5043345293" description="Lipoprotein" evidence="1">
    <location>
        <begin position="24"/>
        <end position="130"/>
    </location>
</feature>
<proteinExistence type="predicted"/>
<dbReference type="AlphaFoldDB" id="A0AAU2A2P1"/>
<name>A0AAU2A2P1_9ACTN</name>
<organism evidence="2">
    <name type="scientific">Streptomyces sp. NBC_00093</name>
    <dbReference type="NCBI Taxonomy" id="2975649"/>
    <lineage>
        <taxon>Bacteria</taxon>
        <taxon>Bacillati</taxon>
        <taxon>Actinomycetota</taxon>
        <taxon>Actinomycetes</taxon>
        <taxon>Kitasatosporales</taxon>
        <taxon>Streptomycetaceae</taxon>
        <taxon>Streptomyces</taxon>
    </lineage>
</organism>
<sequence>MRTRTTAAAVTTLLAAVLVGCSADSEEPAVAEKDVPAYSVIKDEPRSAELLVANATTDSATAAIEDWIAKNAGDRQVLGVQVVRTTDAGTIVCRAEYYADEATARVQTGGRITADKWPHTAITCPDPAGS</sequence>
<accession>A0AAU2A2P1</accession>
<dbReference type="PROSITE" id="PS51257">
    <property type="entry name" value="PROKAR_LIPOPROTEIN"/>
    <property type="match status" value="1"/>
</dbReference>
<keyword evidence="1" id="KW-0732">Signal</keyword>
<evidence type="ECO:0000313" key="2">
    <source>
        <dbReference type="EMBL" id="WTT17810.1"/>
    </source>
</evidence>